<keyword evidence="2 4" id="KW-0442">Lipid degradation</keyword>
<accession>I0I4K7</accession>
<protein>
    <recommendedName>
        <fullName evidence="5">PNPLA domain-containing protein</fullName>
    </recommendedName>
</protein>
<dbReference type="GO" id="GO:0016787">
    <property type="term" value="F:hydrolase activity"/>
    <property type="evidence" value="ECO:0007669"/>
    <property type="project" value="UniProtKB-UniRule"/>
</dbReference>
<dbReference type="Pfam" id="PF01734">
    <property type="entry name" value="Patatin"/>
    <property type="match status" value="1"/>
</dbReference>
<dbReference type="EMBL" id="AP012337">
    <property type="protein sequence ID" value="BAM00195.1"/>
    <property type="molecule type" value="Genomic_DNA"/>
</dbReference>
<comment type="caution">
    <text evidence="4">Lacks conserved residue(s) required for the propagation of feature annotation.</text>
</comment>
<dbReference type="PANTHER" id="PTHR14226">
    <property type="entry name" value="NEUROPATHY TARGET ESTERASE/SWISS CHEESE D.MELANOGASTER"/>
    <property type="match status" value="1"/>
</dbReference>
<dbReference type="eggNOG" id="COG1752">
    <property type="taxonomic scope" value="Bacteria"/>
</dbReference>
<dbReference type="InterPro" id="IPR016035">
    <property type="entry name" value="Acyl_Trfase/lysoPLipase"/>
</dbReference>
<dbReference type="Gene3D" id="3.40.1090.10">
    <property type="entry name" value="Cytosolic phospholipase A2 catalytic domain"/>
    <property type="match status" value="2"/>
</dbReference>
<dbReference type="InterPro" id="IPR002641">
    <property type="entry name" value="PNPLA_dom"/>
</dbReference>
<name>I0I4K7_CALAS</name>
<dbReference type="GO" id="GO:0016042">
    <property type="term" value="P:lipid catabolic process"/>
    <property type="evidence" value="ECO:0007669"/>
    <property type="project" value="UniProtKB-UniRule"/>
</dbReference>
<evidence type="ECO:0000313" key="7">
    <source>
        <dbReference type="Proteomes" id="UP000007880"/>
    </source>
</evidence>
<organism evidence="6 7">
    <name type="scientific">Caldilinea aerophila (strain DSM 14535 / JCM 11387 / NBRC 104270 / STL-6-O1)</name>
    <dbReference type="NCBI Taxonomy" id="926550"/>
    <lineage>
        <taxon>Bacteria</taxon>
        <taxon>Bacillati</taxon>
        <taxon>Chloroflexota</taxon>
        <taxon>Caldilineae</taxon>
        <taxon>Caldilineales</taxon>
        <taxon>Caldilineaceae</taxon>
        <taxon>Caldilinea</taxon>
    </lineage>
</organism>
<reference evidence="6 7" key="1">
    <citation type="submission" date="2012-02" db="EMBL/GenBank/DDBJ databases">
        <title>Complete genome sequence of Caldilinea aerophila DSM 14535 (= NBRC 102666).</title>
        <authorList>
            <person name="Oguchi A."/>
            <person name="Hosoyama A."/>
            <person name="Sekine M."/>
            <person name="Fukai R."/>
            <person name="Kato Y."/>
            <person name="Nakamura S."/>
            <person name="Hanada S."/>
            <person name="Yamazaki S."/>
            <person name="Fujita N."/>
        </authorList>
    </citation>
    <scope>NUCLEOTIDE SEQUENCE [LARGE SCALE GENOMIC DNA]</scope>
    <source>
        <strain evidence="7">DSM 14535 / JCM 11387 / NBRC 104270 / STL-6-O1</strain>
    </source>
</reference>
<evidence type="ECO:0000256" key="3">
    <source>
        <dbReference type="ARBA" id="ARBA00023098"/>
    </source>
</evidence>
<dbReference type="AlphaFoldDB" id="I0I4K7"/>
<evidence type="ECO:0000259" key="5">
    <source>
        <dbReference type="PROSITE" id="PS51635"/>
    </source>
</evidence>
<feature type="active site" description="Proton acceptor" evidence="4">
    <location>
        <position position="175"/>
    </location>
</feature>
<feature type="active site" description="Nucleophile" evidence="4">
    <location>
        <position position="51"/>
    </location>
</feature>
<dbReference type="PANTHER" id="PTHR14226:SF76">
    <property type="entry name" value="NTE FAMILY PROTEIN RSSA"/>
    <property type="match status" value="1"/>
</dbReference>
<dbReference type="CDD" id="cd07205">
    <property type="entry name" value="Pat_PNPLA6_PNPLA7_NTE1_like"/>
    <property type="match status" value="1"/>
</dbReference>
<dbReference type="PROSITE" id="PS51635">
    <property type="entry name" value="PNPLA"/>
    <property type="match status" value="1"/>
</dbReference>
<evidence type="ECO:0000256" key="2">
    <source>
        <dbReference type="ARBA" id="ARBA00022963"/>
    </source>
</evidence>
<dbReference type="Proteomes" id="UP000007880">
    <property type="component" value="Chromosome"/>
</dbReference>
<feature type="domain" description="PNPLA" evidence="5">
    <location>
        <begin position="18"/>
        <end position="188"/>
    </location>
</feature>
<sequence>MRANLVWDEPPRPQKLGLVLGGGAARGIAHVGALLVLEEHGIYPDVITGTSVGSLVGGLYAAGVSARRLEALVPTISWLDLVSLKLPRLSLRNLANALPLGLFDLDKMIPWIDSIIGESVLIEQLNIPFAAVSTDLITGEAVVMNRGPLAPAIRASCSVPGIFTPYRRNGRLLADGVVANNLPVSVARELGADYVIAVDLLPPPHAGPMVQRKEPRNMAELAMNALFLLARATQFEQQYADIVVTPAVTHISLTDLSSAEQQLALGRAAMEEWIPKIKEDLALE</sequence>
<dbReference type="STRING" id="926550.CLDAP_21550"/>
<evidence type="ECO:0000256" key="1">
    <source>
        <dbReference type="ARBA" id="ARBA00022801"/>
    </source>
</evidence>
<proteinExistence type="predicted"/>
<keyword evidence="3 4" id="KW-0443">Lipid metabolism</keyword>
<keyword evidence="7" id="KW-1185">Reference proteome</keyword>
<dbReference type="InterPro" id="IPR050301">
    <property type="entry name" value="NTE"/>
</dbReference>
<dbReference type="SUPFAM" id="SSF52151">
    <property type="entry name" value="FabD/lysophospholipase-like"/>
    <property type="match status" value="1"/>
</dbReference>
<keyword evidence="1 4" id="KW-0378">Hydrolase</keyword>
<evidence type="ECO:0000313" key="6">
    <source>
        <dbReference type="EMBL" id="BAM00195.1"/>
    </source>
</evidence>
<dbReference type="KEGG" id="cap:CLDAP_21550"/>
<evidence type="ECO:0000256" key="4">
    <source>
        <dbReference type="PROSITE-ProRule" id="PRU01161"/>
    </source>
</evidence>
<dbReference type="HOGENOM" id="CLU_047251_4_2_0"/>
<feature type="short sequence motif" description="GXSXG" evidence="4">
    <location>
        <begin position="49"/>
        <end position="53"/>
    </location>
</feature>
<gene>
    <name evidence="6" type="ordered locus">CLDAP_21550</name>
</gene>